<gene>
    <name evidence="2" type="ORF">Tdes44962_MAKER01927</name>
</gene>
<dbReference type="EMBL" id="RIBY02000890">
    <property type="protein sequence ID" value="KAH9836008.1"/>
    <property type="molecule type" value="Genomic_DNA"/>
</dbReference>
<proteinExistence type="predicted"/>
<name>A0A9W7SWV1_9PEZI</name>
<reference evidence="2 3" key="2">
    <citation type="journal article" date="2021" name="Curr. Genet.">
        <title>Genetic response to nitrogen starvation in the aggressive Eucalyptus foliar pathogen Teratosphaeria destructans.</title>
        <authorList>
            <person name="Havenga M."/>
            <person name="Wingfield B.D."/>
            <person name="Wingfield M.J."/>
            <person name="Dreyer L.L."/>
            <person name="Roets F."/>
            <person name="Aylward J."/>
        </authorList>
    </citation>
    <scope>NUCLEOTIDE SEQUENCE [LARGE SCALE GENOMIC DNA]</scope>
    <source>
        <strain evidence="2">CMW44962</strain>
    </source>
</reference>
<protein>
    <submittedName>
        <fullName evidence="2">Uncharacterized protein</fullName>
    </submittedName>
</protein>
<evidence type="ECO:0000256" key="1">
    <source>
        <dbReference type="SAM" id="MobiDB-lite"/>
    </source>
</evidence>
<evidence type="ECO:0000313" key="2">
    <source>
        <dbReference type="EMBL" id="KAH9836008.1"/>
    </source>
</evidence>
<dbReference type="Proteomes" id="UP001138500">
    <property type="component" value="Unassembled WGS sequence"/>
</dbReference>
<organism evidence="2 3">
    <name type="scientific">Teratosphaeria destructans</name>
    <dbReference type="NCBI Taxonomy" id="418781"/>
    <lineage>
        <taxon>Eukaryota</taxon>
        <taxon>Fungi</taxon>
        <taxon>Dikarya</taxon>
        <taxon>Ascomycota</taxon>
        <taxon>Pezizomycotina</taxon>
        <taxon>Dothideomycetes</taxon>
        <taxon>Dothideomycetidae</taxon>
        <taxon>Mycosphaerellales</taxon>
        <taxon>Teratosphaeriaceae</taxon>
        <taxon>Teratosphaeria</taxon>
    </lineage>
</organism>
<sequence length="249" mass="27352">MPAYILSSDDKYRLFAPEYASRLAQDGSGIYGIEHLRSAGIDEQVKEPEQLEAEPFLYGKQGIPQLDGPPDPLTAPTIPGCPPSSTQAPPNLAREEPAAANEAFANDLELPETPGTCRSVDSTDSEGFWSRPTARLQYVAAYFVAGGSLNEKERAGLRLWQAASAEQVHWEQHLDRAEALRHERASLGQYPASHTVRHPQAEAKWPDERLTDAGEDVVRQLEAVTGMSKKDCRGKEISTVFGEVRSRLA</sequence>
<reference evidence="2 3" key="1">
    <citation type="journal article" date="2018" name="IMA Fungus">
        <title>IMA Genome-F 10: Nine draft genome sequences of Claviceps purpurea s.lat., including C. arundinis, C. humidiphila, and C. cf. spartinae, pseudomolecules for the pitch canker pathogen Fusarium circinatum, draft genome of Davidsoniella eucalypti, Grosmannia galeiformis, Quambalaria eucalypti, and Teratosphaeria destructans.</title>
        <authorList>
            <person name="Wingfield B.D."/>
            <person name="Liu M."/>
            <person name="Nguyen H.D."/>
            <person name="Lane F.A."/>
            <person name="Morgan S.W."/>
            <person name="De Vos L."/>
            <person name="Wilken P.M."/>
            <person name="Duong T.A."/>
            <person name="Aylward J."/>
            <person name="Coetzee M.P."/>
            <person name="Dadej K."/>
            <person name="De Beer Z.W."/>
            <person name="Findlay W."/>
            <person name="Havenga M."/>
            <person name="Kolarik M."/>
            <person name="Menzies J.G."/>
            <person name="Naidoo K."/>
            <person name="Pochopski O."/>
            <person name="Shoukouhi P."/>
            <person name="Santana Q.C."/>
            <person name="Seifert K.A."/>
            <person name="Soal N."/>
            <person name="Steenkamp E.T."/>
            <person name="Tatham C.T."/>
            <person name="van der Nest M.A."/>
            <person name="Wingfield M.J."/>
        </authorList>
    </citation>
    <scope>NUCLEOTIDE SEQUENCE [LARGE SCALE GENOMIC DNA]</scope>
    <source>
        <strain evidence="2">CMW44962</strain>
    </source>
</reference>
<dbReference type="OrthoDB" id="3637835at2759"/>
<comment type="caution">
    <text evidence="2">The sequence shown here is derived from an EMBL/GenBank/DDBJ whole genome shotgun (WGS) entry which is preliminary data.</text>
</comment>
<keyword evidence="3" id="KW-1185">Reference proteome</keyword>
<feature type="region of interest" description="Disordered" evidence="1">
    <location>
        <begin position="67"/>
        <end position="91"/>
    </location>
</feature>
<accession>A0A9W7SWV1</accession>
<evidence type="ECO:0000313" key="3">
    <source>
        <dbReference type="Proteomes" id="UP001138500"/>
    </source>
</evidence>
<dbReference type="AlphaFoldDB" id="A0A9W7SWV1"/>